<name>A0A0C3EG53_9AGAM</name>
<gene>
    <name evidence="1" type="ORF">SCLCIDRAFT_21161</name>
</gene>
<dbReference type="HOGENOM" id="CLU_1215400_0_0_1"/>
<proteinExistence type="predicted"/>
<sequence>MQQFGHASFHNCLMATLTYLKPVQESLAGTLPLIDNQLWMVSQRGPGYISSRCIKSCLEADPAQVHKAMVRDRTFVVCRSRDPSGGLMGTGSLLPLAIWCRTRRLAPEITAESQTSVWTASGPSNQEETAETSASLHIVAIAIVDTKELRPVLGLPALAMSLADVKYSNDFLWAELRYEVDHRNLSSLNLDTVQLVLEPRADMDGVLCCYYFVNPASRSSRTSRASLQ</sequence>
<keyword evidence="2" id="KW-1185">Reference proteome</keyword>
<protein>
    <submittedName>
        <fullName evidence="1">Uncharacterized protein</fullName>
    </submittedName>
</protein>
<organism evidence="1 2">
    <name type="scientific">Scleroderma citrinum Foug A</name>
    <dbReference type="NCBI Taxonomy" id="1036808"/>
    <lineage>
        <taxon>Eukaryota</taxon>
        <taxon>Fungi</taxon>
        <taxon>Dikarya</taxon>
        <taxon>Basidiomycota</taxon>
        <taxon>Agaricomycotina</taxon>
        <taxon>Agaricomycetes</taxon>
        <taxon>Agaricomycetidae</taxon>
        <taxon>Boletales</taxon>
        <taxon>Sclerodermatineae</taxon>
        <taxon>Sclerodermataceae</taxon>
        <taxon>Scleroderma</taxon>
    </lineage>
</organism>
<dbReference type="Proteomes" id="UP000053989">
    <property type="component" value="Unassembled WGS sequence"/>
</dbReference>
<evidence type="ECO:0000313" key="2">
    <source>
        <dbReference type="Proteomes" id="UP000053989"/>
    </source>
</evidence>
<evidence type="ECO:0000313" key="1">
    <source>
        <dbReference type="EMBL" id="KIM67299.1"/>
    </source>
</evidence>
<dbReference type="InParanoid" id="A0A0C3EG53"/>
<reference evidence="1 2" key="1">
    <citation type="submission" date="2014-04" db="EMBL/GenBank/DDBJ databases">
        <authorList>
            <consortium name="DOE Joint Genome Institute"/>
            <person name="Kuo A."/>
            <person name="Kohler A."/>
            <person name="Nagy L.G."/>
            <person name="Floudas D."/>
            <person name="Copeland A."/>
            <person name="Barry K.W."/>
            <person name="Cichocki N."/>
            <person name="Veneault-Fourrey C."/>
            <person name="LaButti K."/>
            <person name="Lindquist E.A."/>
            <person name="Lipzen A."/>
            <person name="Lundell T."/>
            <person name="Morin E."/>
            <person name="Murat C."/>
            <person name="Sun H."/>
            <person name="Tunlid A."/>
            <person name="Henrissat B."/>
            <person name="Grigoriev I.V."/>
            <person name="Hibbett D.S."/>
            <person name="Martin F."/>
            <person name="Nordberg H.P."/>
            <person name="Cantor M.N."/>
            <person name="Hua S.X."/>
        </authorList>
    </citation>
    <scope>NUCLEOTIDE SEQUENCE [LARGE SCALE GENOMIC DNA]</scope>
    <source>
        <strain evidence="1 2">Foug A</strain>
    </source>
</reference>
<dbReference type="EMBL" id="KN822013">
    <property type="protein sequence ID" value="KIM67299.1"/>
    <property type="molecule type" value="Genomic_DNA"/>
</dbReference>
<accession>A0A0C3EG53</accession>
<reference evidence="2" key="2">
    <citation type="submission" date="2015-01" db="EMBL/GenBank/DDBJ databases">
        <title>Evolutionary Origins and Diversification of the Mycorrhizal Mutualists.</title>
        <authorList>
            <consortium name="DOE Joint Genome Institute"/>
            <consortium name="Mycorrhizal Genomics Consortium"/>
            <person name="Kohler A."/>
            <person name="Kuo A."/>
            <person name="Nagy L.G."/>
            <person name="Floudas D."/>
            <person name="Copeland A."/>
            <person name="Barry K.W."/>
            <person name="Cichocki N."/>
            <person name="Veneault-Fourrey C."/>
            <person name="LaButti K."/>
            <person name="Lindquist E.A."/>
            <person name="Lipzen A."/>
            <person name="Lundell T."/>
            <person name="Morin E."/>
            <person name="Murat C."/>
            <person name="Riley R."/>
            <person name="Ohm R."/>
            <person name="Sun H."/>
            <person name="Tunlid A."/>
            <person name="Henrissat B."/>
            <person name="Grigoriev I.V."/>
            <person name="Hibbett D.S."/>
            <person name="Martin F."/>
        </authorList>
    </citation>
    <scope>NUCLEOTIDE SEQUENCE [LARGE SCALE GENOMIC DNA]</scope>
    <source>
        <strain evidence="2">Foug A</strain>
    </source>
</reference>
<dbReference type="AlphaFoldDB" id="A0A0C3EG53"/>